<proteinExistence type="predicted"/>
<organism evidence="2 3">
    <name type="scientific">Setaria viridis</name>
    <name type="common">Green bristlegrass</name>
    <name type="synonym">Setaria italica subsp. viridis</name>
    <dbReference type="NCBI Taxonomy" id="4556"/>
    <lineage>
        <taxon>Eukaryota</taxon>
        <taxon>Viridiplantae</taxon>
        <taxon>Streptophyta</taxon>
        <taxon>Embryophyta</taxon>
        <taxon>Tracheophyta</taxon>
        <taxon>Spermatophyta</taxon>
        <taxon>Magnoliopsida</taxon>
        <taxon>Liliopsida</taxon>
        <taxon>Poales</taxon>
        <taxon>Poaceae</taxon>
        <taxon>PACMAD clade</taxon>
        <taxon>Panicoideae</taxon>
        <taxon>Panicodae</taxon>
        <taxon>Paniceae</taxon>
        <taxon>Cenchrinae</taxon>
        <taxon>Setaria</taxon>
    </lineage>
</organism>
<feature type="region of interest" description="Disordered" evidence="1">
    <location>
        <begin position="65"/>
        <end position="84"/>
    </location>
</feature>
<evidence type="ECO:0000256" key="1">
    <source>
        <dbReference type="SAM" id="MobiDB-lite"/>
    </source>
</evidence>
<evidence type="ECO:0000313" key="2">
    <source>
        <dbReference type="EMBL" id="TKW40351.1"/>
    </source>
</evidence>
<reference evidence="2" key="1">
    <citation type="submission" date="2019-03" db="EMBL/GenBank/DDBJ databases">
        <title>WGS assembly of Setaria viridis.</title>
        <authorList>
            <person name="Huang P."/>
            <person name="Jenkins J."/>
            <person name="Grimwood J."/>
            <person name="Barry K."/>
            <person name="Healey A."/>
            <person name="Mamidi S."/>
            <person name="Sreedasyam A."/>
            <person name="Shu S."/>
            <person name="Feldman M."/>
            <person name="Wu J."/>
            <person name="Yu Y."/>
            <person name="Chen C."/>
            <person name="Johnson J."/>
            <person name="Rokhsar D."/>
            <person name="Baxter I."/>
            <person name="Schmutz J."/>
            <person name="Brutnell T."/>
            <person name="Kellogg E."/>
        </authorList>
    </citation>
    <scope>NUCLEOTIDE SEQUENCE [LARGE SCALE GENOMIC DNA]</scope>
</reference>
<protein>
    <submittedName>
        <fullName evidence="2">Uncharacterized protein</fullName>
    </submittedName>
</protein>
<dbReference type="AlphaFoldDB" id="A0A4U6WCH3"/>
<evidence type="ECO:0000313" key="3">
    <source>
        <dbReference type="Proteomes" id="UP000298652"/>
    </source>
</evidence>
<accession>A0A4U6WCH3</accession>
<feature type="region of interest" description="Disordered" evidence="1">
    <location>
        <begin position="22"/>
        <end position="49"/>
    </location>
</feature>
<dbReference type="Proteomes" id="UP000298652">
    <property type="component" value="Chromosome 1"/>
</dbReference>
<keyword evidence="3" id="KW-1185">Reference proteome</keyword>
<dbReference type="Gramene" id="TKW40351">
    <property type="protein sequence ID" value="TKW40351"/>
    <property type="gene ID" value="SEVIR_1G239750v2"/>
</dbReference>
<sequence>MSYSTRIPKFCGSHMFPLSRTCTSPKSDGALRRPRSSHTRAGLAPPTPPVMSFSRAALLFSSSRAPAAASSTRCAAAAPLVHPP</sequence>
<name>A0A4U6WCH3_SETVI</name>
<dbReference type="EMBL" id="CM016552">
    <property type="protein sequence ID" value="TKW40351.1"/>
    <property type="molecule type" value="Genomic_DNA"/>
</dbReference>
<gene>
    <name evidence="2" type="ORF">SEVIR_1G239750v2</name>
</gene>